<evidence type="ECO:0000259" key="9">
    <source>
        <dbReference type="PROSITE" id="PS50928"/>
    </source>
</evidence>
<dbReference type="InterPro" id="IPR035906">
    <property type="entry name" value="MetI-like_sf"/>
</dbReference>
<dbReference type="KEGG" id="tvi:Thivi_3174"/>
<keyword evidence="6 8" id="KW-1133">Transmembrane helix</keyword>
<feature type="transmembrane region" description="Helical" evidence="8">
    <location>
        <begin position="182"/>
        <end position="203"/>
    </location>
</feature>
<feature type="transmembrane region" description="Helical" evidence="8">
    <location>
        <begin position="224"/>
        <end position="249"/>
    </location>
</feature>
<evidence type="ECO:0000256" key="1">
    <source>
        <dbReference type="ARBA" id="ARBA00004651"/>
    </source>
</evidence>
<dbReference type="PROSITE" id="PS50928">
    <property type="entry name" value="ABC_TM1"/>
    <property type="match status" value="1"/>
</dbReference>
<evidence type="ECO:0000256" key="3">
    <source>
        <dbReference type="ARBA" id="ARBA00022448"/>
    </source>
</evidence>
<keyword evidence="3 8" id="KW-0813">Transport</keyword>
<evidence type="ECO:0000313" key="11">
    <source>
        <dbReference type="Proteomes" id="UP000006062"/>
    </source>
</evidence>
<dbReference type="HOGENOM" id="CLU_016047_18_3_6"/>
<dbReference type="InterPro" id="IPR000515">
    <property type="entry name" value="MetI-like"/>
</dbReference>
<dbReference type="GO" id="GO:0055085">
    <property type="term" value="P:transmembrane transport"/>
    <property type="evidence" value="ECO:0007669"/>
    <property type="project" value="InterPro"/>
</dbReference>
<dbReference type="GO" id="GO:0005886">
    <property type="term" value="C:plasma membrane"/>
    <property type="evidence" value="ECO:0007669"/>
    <property type="project" value="UniProtKB-SubCell"/>
</dbReference>
<sequence length="313" mass="35056">MVADERRGANGMTAPPTHSHRLSRLVNIGIPYLWLGLFFLLPFAIVLRITIAEPALAQPPYTALWEWIGDGMLQIQVNLQNFTLIWEDDIYLAALLNSLWVAFICTVFCLLLGYPMAYAIATAPERRRMILLMLIILPFWTSFLIRVYAWIGILKTNGILNNFLLWTGLIDTPLHILHTQSAVYIGVVYSYLPFMILPLYANLTRLDPTLLEAAADLGCRPIRAFLRVTLPLSMAGIVAGSMLVFIPVVGEFVIPDLLGSPGSLMIGKLLWTEFFSNKDWPLAAALAILLLALLVVPFVLMQRLQTRMEEGST</sequence>
<dbReference type="PANTHER" id="PTHR42929:SF3">
    <property type="entry name" value="PUTRESCINE TRANSPORT SYSTEM PERMEASE PROTEIN POTH"/>
    <property type="match status" value="1"/>
</dbReference>
<dbReference type="SUPFAM" id="SSF161098">
    <property type="entry name" value="MetI-like"/>
    <property type="match status" value="1"/>
</dbReference>
<evidence type="ECO:0000256" key="8">
    <source>
        <dbReference type="RuleBase" id="RU363032"/>
    </source>
</evidence>
<evidence type="ECO:0000256" key="7">
    <source>
        <dbReference type="ARBA" id="ARBA00023136"/>
    </source>
</evidence>
<feature type="domain" description="ABC transmembrane type-1" evidence="9">
    <location>
        <begin position="95"/>
        <end position="301"/>
    </location>
</feature>
<reference evidence="10 11" key="1">
    <citation type="submission" date="2012-06" db="EMBL/GenBank/DDBJ databases">
        <title>Complete sequence of Thiocystis violascens DSM 198.</title>
        <authorList>
            <consortium name="US DOE Joint Genome Institute"/>
            <person name="Lucas S."/>
            <person name="Han J."/>
            <person name="Lapidus A."/>
            <person name="Cheng J.-F."/>
            <person name="Goodwin L."/>
            <person name="Pitluck S."/>
            <person name="Peters L."/>
            <person name="Ovchinnikova G."/>
            <person name="Teshima H."/>
            <person name="Detter J.C."/>
            <person name="Han C."/>
            <person name="Tapia R."/>
            <person name="Land M."/>
            <person name="Hauser L."/>
            <person name="Kyrpides N."/>
            <person name="Ivanova N."/>
            <person name="Pagani I."/>
            <person name="Vogl K."/>
            <person name="Liu Z."/>
            <person name="Frigaard N.-U."/>
            <person name="Bryant D."/>
            <person name="Woyke T."/>
        </authorList>
    </citation>
    <scope>NUCLEOTIDE SEQUENCE [LARGE SCALE GENOMIC DNA]</scope>
    <source>
        <strain evidence="11">ATCC 17096 / DSM 198 / 6111</strain>
    </source>
</reference>
<organism evidence="10 11">
    <name type="scientific">Thiocystis violascens (strain ATCC 17096 / DSM 198 / 6111)</name>
    <name type="common">Chromatium violascens</name>
    <dbReference type="NCBI Taxonomy" id="765911"/>
    <lineage>
        <taxon>Bacteria</taxon>
        <taxon>Pseudomonadati</taxon>
        <taxon>Pseudomonadota</taxon>
        <taxon>Gammaproteobacteria</taxon>
        <taxon>Chromatiales</taxon>
        <taxon>Chromatiaceae</taxon>
        <taxon>Thiocystis</taxon>
    </lineage>
</organism>
<dbReference type="Gene3D" id="1.10.3720.10">
    <property type="entry name" value="MetI-like"/>
    <property type="match status" value="1"/>
</dbReference>
<keyword evidence="7 8" id="KW-0472">Membrane</keyword>
<evidence type="ECO:0000256" key="2">
    <source>
        <dbReference type="ARBA" id="ARBA00007069"/>
    </source>
</evidence>
<feature type="transmembrane region" description="Helical" evidence="8">
    <location>
        <begin position="90"/>
        <end position="117"/>
    </location>
</feature>
<protein>
    <submittedName>
        <fullName evidence="10">ABC-type spermidine/putrescine transport system, permease component I</fullName>
    </submittedName>
</protein>
<dbReference type="STRING" id="765911.Thivi_3174"/>
<name>I3YDI3_THIV6</name>
<evidence type="ECO:0000313" key="10">
    <source>
        <dbReference type="EMBL" id="AFL75051.1"/>
    </source>
</evidence>
<feature type="transmembrane region" description="Helical" evidence="8">
    <location>
        <begin position="129"/>
        <end position="151"/>
    </location>
</feature>
<evidence type="ECO:0000256" key="4">
    <source>
        <dbReference type="ARBA" id="ARBA00022475"/>
    </source>
</evidence>
<keyword evidence="5 8" id="KW-0812">Transmembrane</keyword>
<dbReference type="PANTHER" id="PTHR42929">
    <property type="entry name" value="INNER MEMBRANE ABC TRANSPORTER PERMEASE PROTEIN YDCU-RELATED-RELATED"/>
    <property type="match status" value="1"/>
</dbReference>
<comment type="similarity">
    <text evidence="2">Belongs to the binding-protein-dependent transport system permease family. CysTW subfamily.</text>
</comment>
<proteinExistence type="inferred from homology"/>
<feature type="transmembrane region" description="Helical" evidence="8">
    <location>
        <begin position="30"/>
        <end position="51"/>
    </location>
</feature>
<dbReference type="AlphaFoldDB" id="I3YDI3"/>
<dbReference type="Proteomes" id="UP000006062">
    <property type="component" value="Chromosome"/>
</dbReference>
<comment type="subcellular location">
    <subcellularLocation>
        <location evidence="1 8">Cell membrane</location>
        <topology evidence="1 8">Multi-pass membrane protein</topology>
    </subcellularLocation>
</comment>
<dbReference type="eggNOG" id="COG1176">
    <property type="taxonomic scope" value="Bacteria"/>
</dbReference>
<dbReference type="Pfam" id="PF00528">
    <property type="entry name" value="BPD_transp_1"/>
    <property type="match status" value="1"/>
</dbReference>
<keyword evidence="11" id="KW-1185">Reference proteome</keyword>
<gene>
    <name evidence="10" type="ordered locus">Thivi_3174</name>
</gene>
<evidence type="ECO:0000256" key="6">
    <source>
        <dbReference type="ARBA" id="ARBA00022989"/>
    </source>
</evidence>
<accession>I3YDI3</accession>
<feature type="transmembrane region" description="Helical" evidence="8">
    <location>
        <begin position="280"/>
        <end position="300"/>
    </location>
</feature>
<dbReference type="EMBL" id="CP003154">
    <property type="protein sequence ID" value="AFL75051.1"/>
    <property type="molecule type" value="Genomic_DNA"/>
</dbReference>
<dbReference type="CDD" id="cd06261">
    <property type="entry name" value="TM_PBP2"/>
    <property type="match status" value="1"/>
</dbReference>
<keyword evidence="4" id="KW-1003">Cell membrane</keyword>
<evidence type="ECO:0000256" key="5">
    <source>
        <dbReference type="ARBA" id="ARBA00022692"/>
    </source>
</evidence>